<dbReference type="Proteomes" id="UP000322245">
    <property type="component" value="Unassembled WGS sequence"/>
</dbReference>
<dbReference type="EMBL" id="NIDF01000001">
    <property type="protein sequence ID" value="TYJ59083.1"/>
    <property type="molecule type" value="Genomic_DNA"/>
</dbReference>
<dbReference type="AlphaFoldDB" id="A0A5D3BAE8"/>
<accession>A0A5D3BAE8</accession>
<sequence length="483" mass="53681">MPSQPIHSSYAPECAGARVGDHIETYEHPLPQQLASIEAALALLVVPDSEDLDQQQHNRFVHALTKGLPYPQFHHHLPSRQTSATFAHNPISIDCSPFDLGRSNSLHHPTATQPLTHATSQVISPAFHALSQPDIVVRFVNLPQRSLCLHRLYGVGVVKMIQLDELGQACSLLEANARFRQGVALALLHLATAFQIDGAWLGISLVGSSFSRIVMLDDRHAVVETSPTSAHAYPAFQSVAAYFQSHDYTSLGRNLLAVDQISSDNPCNIDPDSYLFFADFYRVLFAVIRHSIVEQALSPLDKSTTMQTLFGDILNDIREMPRAIAVDTRRERKDVTTSSLAKRKGFTHITEFSGDGRCDDEIHRAESHGSSPHGSGFWTKEAFGRLNKHLRDKVSPSVAKWQQGVAKAGHPTLSVDPAEFFYTEASARQDLWSGPPEYCHGRDPYDMITALDIRILPVETDTFERFMARRMEQAGVLYPDSLE</sequence>
<comment type="caution">
    <text evidence="1">The sequence shown here is derived from an EMBL/GenBank/DDBJ whole genome shotgun (WGS) entry which is preliminary data.</text>
</comment>
<evidence type="ECO:0000313" key="2">
    <source>
        <dbReference type="Proteomes" id="UP000322245"/>
    </source>
</evidence>
<gene>
    <name evidence="1" type="ORF">B9479_000072</name>
</gene>
<protein>
    <submittedName>
        <fullName evidence="1">Uncharacterized protein</fullName>
    </submittedName>
</protein>
<name>A0A5D3BAE8_9TREE</name>
<keyword evidence="2" id="KW-1185">Reference proteome</keyword>
<proteinExistence type="predicted"/>
<organism evidence="1 2">
    <name type="scientific">Cryptococcus floricola</name>
    <dbReference type="NCBI Taxonomy" id="2591691"/>
    <lineage>
        <taxon>Eukaryota</taxon>
        <taxon>Fungi</taxon>
        <taxon>Dikarya</taxon>
        <taxon>Basidiomycota</taxon>
        <taxon>Agaricomycotina</taxon>
        <taxon>Tremellomycetes</taxon>
        <taxon>Tremellales</taxon>
        <taxon>Cryptococcaceae</taxon>
        <taxon>Cryptococcus</taxon>
    </lineage>
</organism>
<evidence type="ECO:0000313" key="1">
    <source>
        <dbReference type="EMBL" id="TYJ59083.1"/>
    </source>
</evidence>
<reference evidence="1 2" key="1">
    <citation type="submission" date="2017-05" db="EMBL/GenBank/DDBJ databases">
        <title>The Genome Sequence of Tsuchiyaea wingfieldii DSM 27421.</title>
        <authorList>
            <person name="Cuomo C."/>
            <person name="Passer A."/>
            <person name="Billmyre B."/>
            <person name="Heitman J."/>
        </authorList>
    </citation>
    <scope>NUCLEOTIDE SEQUENCE [LARGE SCALE GENOMIC DNA]</scope>
    <source>
        <strain evidence="1 2">DSM 27421</strain>
    </source>
</reference>